<dbReference type="CDD" id="cd19609">
    <property type="entry name" value="NTD_TDP-43"/>
    <property type="match status" value="1"/>
</dbReference>
<comment type="caution">
    <text evidence="1">The sequence shown here is derived from an EMBL/GenBank/DDBJ whole genome shotgun (WGS) entry which is preliminary data.</text>
</comment>
<accession>A0A6S7KIQ4</accession>
<dbReference type="InterPro" id="IPR041105">
    <property type="entry name" value="TDP-43_N"/>
</dbReference>
<dbReference type="EMBL" id="CACRXK020036625">
    <property type="protein sequence ID" value="CAB4044867.1"/>
    <property type="molecule type" value="Genomic_DNA"/>
</dbReference>
<gene>
    <name evidence="1" type="ORF">PACLA_8A007745</name>
</gene>
<keyword evidence="2" id="KW-1185">Reference proteome</keyword>
<dbReference type="Pfam" id="PF18694">
    <property type="entry name" value="TDP-43_N"/>
    <property type="match status" value="1"/>
</dbReference>
<proteinExistence type="predicted"/>
<sequence>MAANTEHDVEPEEYVVICHEGKEVELELEDDQSLLFSTLKSQWLTATGLFYRPNEDINNRSRGIKMTGEKFLPPKHGWGNRIYHVVTSDTTTT</sequence>
<organism evidence="1 2">
    <name type="scientific">Paramuricea clavata</name>
    <name type="common">Red gorgonian</name>
    <name type="synonym">Violescent sea-whip</name>
    <dbReference type="NCBI Taxonomy" id="317549"/>
    <lineage>
        <taxon>Eukaryota</taxon>
        <taxon>Metazoa</taxon>
        <taxon>Cnidaria</taxon>
        <taxon>Anthozoa</taxon>
        <taxon>Octocorallia</taxon>
        <taxon>Malacalcyonacea</taxon>
        <taxon>Plexauridae</taxon>
        <taxon>Paramuricea</taxon>
    </lineage>
</organism>
<evidence type="ECO:0000313" key="2">
    <source>
        <dbReference type="Proteomes" id="UP001152795"/>
    </source>
</evidence>
<protein>
    <submittedName>
        <fullName evidence="1">Uncharacterized protein</fullName>
    </submittedName>
</protein>
<evidence type="ECO:0000313" key="1">
    <source>
        <dbReference type="EMBL" id="CAB4044867.1"/>
    </source>
</evidence>
<dbReference type="OrthoDB" id="2020831at2759"/>
<dbReference type="Proteomes" id="UP001152795">
    <property type="component" value="Unassembled WGS sequence"/>
</dbReference>
<name>A0A6S7KIQ4_PARCT</name>
<reference evidence="1" key="1">
    <citation type="submission" date="2020-04" db="EMBL/GenBank/DDBJ databases">
        <authorList>
            <person name="Alioto T."/>
            <person name="Alioto T."/>
            <person name="Gomez Garrido J."/>
        </authorList>
    </citation>
    <scope>NUCLEOTIDE SEQUENCE</scope>
    <source>
        <strain evidence="1">A484AB</strain>
    </source>
</reference>
<dbReference type="AlphaFoldDB" id="A0A6S7KIQ4"/>
<feature type="non-terminal residue" evidence="1">
    <location>
        <position position="93"/>
    </location>
</feature>